<feature type="domain" description="Oxo-4-hydroxy-4-carboxy-5-ureidoimidazoline decarboxylase" evidence="2">
    <location>
        <begin position="22"/>
        <end position="149"/>
    </location>
</feature>
<reference evidence="3 4" key="1">
    <citation type="submission" date="2014-04" db="EMBL/GenBank/DDBJ databases">
        <authorList>
            <consortium name="DOE Joint Genome Institute"/>
            <person name="Kuo A."/>
            <person name="Kohler A."/>
            <person name="Nagy L.G."/>
            <person name="Floudas D."/>
            <person name="Copeland A."/>
            <person name="Barry K.W."/>
            <person name="Cichocki N."/>
            <person name="Veneault-Fourrey C."/>
            <person name="LaButti K."/>
            <person name="Lindquist E.A."/>
            <person name="Lipzen A."/>
            <person name="Lundell T."/>
            <person name="Morin E."/>
            <person name="Murat C."/>
            <person name="Sun H."/>
            <person name="Tunlid A."/>
            <person name="Henrissat B."/>
            <person name="Grigoriev I.V."/>
            <person name="Hibbett D.S."/>
            <person name="Martin F."/>
            <person name="Nordberg H.P."/>
            <person name="Cantor M.N."/>
            <person name="Hua S.X."/>
        </authorList>
    </citation>
    <scope>NUCLEOTIDE SEQUENCE [LARGE SCALE GENOMIC DNA]</scope>
    <source>
        <strain evidence="3 4">LaAM-08-1</strain>
    </source>
</reference>
<dbReference type="GO" id="GO:0006144">
    <property type="term" value="P:purine nucleobase metabolic process"/>
    <property type="evidence" value="ECO:0007669"/>
    <property type="project" value="UniProtKB-KW"/>
</dbReference>
<keyword evidence="4" id="KW-1185">Reference proteome</keyword>
<evidence type="ECO:0000313" key="4">
    <source>
        <dbReference type="Proteomes" id="UP000054477"/>
    </source>
</evidence>
<dbReference type="Gene3D" id="1.10.3330.10">
    <property type="entry name" value="Oxo-4-hydroxy-4-carboxy-5-ureidoimidazoline decarboxylase"/>
    <property type="match status" value="1"/>
</dbReference>
<name>A0A0C9YET9_9AGAR</name>
<dbReference type="Pfam" id="PF09349">
    <property type="entry name" value="OHCU_decarbox"/>
    <property type="match status" value="1"/>
</dbReference>
<accession>A0A0C9YET9</accession>
<dbReference type="PANTHER" id="PTHR37987">
    <property type="entry name" value="CHROMOSOME 9, WHOLE GENOME SHOTGUN SEQUENCE"/>
    <property type="match status" value="1"/>
</dbReference>
<dbReference type="PANTHER" id="PTHR37987:SF1">
    <property type="entry name" value="OXO-4-HYDROXY-4-CARBOXY-5-UREIDOIMIDAZOLINE DECARBOXYLASE DOMAIN-CONTAINING PROTEIN"/>
    <property type="match status" value="1"/>
</dbReference>
<dbReference type="Proteomes" id="UP000054477">
    <property type="component" value="Unassembled WGS sequence"/>
</dbReference>
<dbReference type="InterPro" id="IPR036778">
    <property type="entry name" value="OHCU_decarboxylase_sf"/>
</dbReference>
<evidence type="ECO:0000256" key="1">
    <source>
        <dbReference type="ARBA" id="ARBA00022631"/>
    </source>
</evidence>
<gene>
    <name evidence="3" type="ORF">K443DRAFT_83806</name>
</gene>
<keyword evidence="1" id="KW-0659">Purine metabolism</keyword>
<dbReference type="AlphaFoldDB" id="A0A0C9YET9"/>
<protein>
    <recommendedName>
        <fullName evidence="2">Oxo-4-hydroxy-4-carboxy-5-ureidoimidazoline decarboxylase domain-containing protein</fullName>
    </recommendedName>
</protein>
<proteinExistence type="predicted"/>
<evidence type="ECO:0000313" key="3">
    <source>
        <dbReference type="EMBL" id="KIK08942.1"/>
    </source>
</evidence>
<evidence type="ECO:0000259" key="2">
    <source>
        <dbReference type="Pfam" id="PF09349"/>
    </source>
</evidence>
<dbReference type="SUPFAM" id="SSF158694">
    <property type="entry name" value="UraD-Like"/>
    <property type="match status" value="1"/>
</dbReference>
<dbReference type="HOGENOM" id="CLU_092522_0_0_1"/>
<sequence length="206" mass="22380">MSTLPMLAEIQACHSDPDSPLAHALSLLFEPSPILLTTLEPQLNKVIASSAPLTSYDQLIDLALTEIAKWDVPARSEFISGHPRIGESKALSALSAKEQGVQGVKPTPPEVLARLNHLNACYETCYPGLRYITFVNGRSRAVIAEEMEDVLGFNHSLSPDEPAIVTLTQLEIGTASWLSELNRAVQDVGRIAKSRLEALGIDSRLQ</sequence>
<dbReference type="OrthoDB" id="5398391at2759"/>
<organism evidence="3 4">
    <name type="scientific">Laccaria amethystina LaAM-08-1</name>
    <dbReference type="NCBI Taxonomy" id="1095629"/>
    <lineage>
        <taxon>Eukaryota</taxon>
        <taxon>Fungi</taxon>
        <taxon>Dikarya</taxon>
        <taxon>Basidiomycota</taxon>
        <taxon>Agaricomycotina</taxon>
        <taxon>Agaricomycetes</taxon>
        <taxon>Agaricomycetidae</taxon>
        <taxon>Agaricales</taxon>
        <taxon>Agaricineae</taxon>
        <taxon>Hydnangiaceae</taxon>
        <taxon>Laccaria</taxon>
    </lineage>
</organism>
<dbReference type="EMBL" id="KN838540">
    <property type="protein sequence ID" value="KIK08942.1"/>
    <property type="molecule type" value="Genomic_DNA"/>
</dbReference>
<dbReference type="InterPro" id="IPR018020">
    <property type="entry name" value="OHCU_decarboxylase"/>
</dbReference>
<reference evidence="4" key="2">
    <citation type="submission" date="2015-01" db="EMBL/GenBank/DDBJ databases">
        <title>Evolutionary Origins and Diversification of the Mycorrhizal Mutualists.</title>
        <authorList>
            <consortium name="DOE Joint Genome Institute"/>
            <consortium name="Mycorrhizal Genomics Consortium"/>
            <person name="Kohler A."/>
            <person name="Kuo A."/>
            <person name="Nagy L.G."/>
            <person name="Floudas D."/>
            <person name="Copeland A."/>
            <person name="Barry K.W."/>
            <person name="Cichocki N."/>
            <person name="Veneault-Fourrey C."/>
            <person name="LaButti K."/>
            <person name="Lindquist E.A."/>
            <person name="Lipzen A."/>
            <person name="Lundell T."/>
            <person name="Morin E."/>
            <person name="Murat C."/>
            <person name="Riley R."/>
            <person name="Ohm R."/>
            <person name="Sun H."/>
            <person name="Tunlid A."/>
            <person name="Henrissat B."/>
            <person name="Grigoriev I.V."/>
            <person name="Hibbett D.S."/>
            <person name="Martin F."/>
        </authorList>
    </citation>
    <scope>NUCLEOTIDE SEQUENCE [LARGE SCALE GENOMIC DNA]</scope>
    <source>
        <strain evidence="4">LaAM-08-1</strain>
    </source>
</reference>